<name>A0A6C0HHZ7_9ZZZZ</name>
<reference evidence="1" key="1">
    <citation type="journal article" date="2020" name="Nature">
        <title>Giant virus diversity and host interactions through global metagenomics.</title>
        <authorList>
            <person name="Schulz F."/>
            <person name="Roux S."/>
            <person name="Paez-Espino D."/>
            <person name="Jungbluth S."/>
            <person name="Walsh D.A."/>
            <person name="Denef V.J."/>
            <person name="McMahon K.D."/>
            <person name="Konstantinidis K.T."/>
            <person name="Eloe-Fadrosh E.A."/>
            <person name="Kyrpides N.C."/>
            <person name="Woyke T."/>
        </authorList>
    </citation>
    <scope>NUCLEOTIDE SEQUENCE</scope>
    <source>
        <strain evidence="1">GVMAG-M-3300023184-120</strain>
    </source>
</reference>
<evidence type="ECO:0000313" key="1">
    <source>
        <dbReference type="EMBL" id="QHT80261.1"/>
    </source>
</evidence>
<sequence>MYLQLIHQRHETIVDVYVYGDIGVQYDTKVSNSVLCDASHIDPRLEQSTVSLPMPNE</sequence>
<organism evidence="1">
    <name type="scientific">viral metagenome</name>
    <dbReference type="NCBI Taxonomy" id="1070528"/>
    <lineage>
        <taxon>unclassified sequences</taxon>
        <taxon>metagenomes</taxon>
        <taxon>organismal metagenomes</taxon>
    </lineage>
</organism>
<protein>
    <submittedName>
        <fullName evidence="1">Uncharacterized protein</fullName>
    </submittedName>
</protein>
<accession>A0A6C0HHZ7</accession>
<dbReference type="EMBL" id="MN739966">
    <property type="protein sequence ID" value="QHT80261.1"/>
    <property type="molecule type" value="Genomic_DNA"/>
</dbReference>
<dbReference type="AlphaFoldDB" id="A0A6C0HHZ7"/>
<proteinExistence type="predicted"/>